<evidence type="ECO:0000259" key="6">
    <source>
        <dbReference type="Pfam" id="PF00441"/>
    </source>
</evidence>
<keyword evidence="9" id="KW-1185">Reference proteome</keyword>
<accession>A0ABW2CWL3</accession>
<dbReference type="InterPro" id="IPR037069">
    <property type="entry name" value="AcylCoA_DH/ox_N_sf"/>
</dbReference>
<keyword evidence="3" id="KW-0285">Flavoprotein</keyword>
<dbReference type="Proteomes" id="UP001596380">
    <property type="component" value="Unassembled WGS sequence"/>
</dbReference>
<dbReference type="PANTHER" id="PTHR43884:SF20">
    <property type="entry name" value="ACYL-COA DEHYDROGENASE FADE28"/>
    <property type="match status" value="1"/>
</dbReference>
<dbReference type="Gene3D" id="1.10.540.10">
    <property type="entry name" value="Acyl-CoA dehydrogenase/oxidase, N-terminal domain"/>
    <property type="match status" value="1"/>
</dbReference>
<keyword evidence="4" id="KW-0274">FAD</keyword>
<dbReference type="EC" id="1.-.-.-" evidence="8"/>
<evidence type="ECO:0000256" key="5">
    <source>
        <dbReference type="ARBA" id="ARBA00023002"/>
    </source>
</evidence>
<dbReference type="GO" id="GO:0016491">
    <property type="term" value="F:oxidoreductase activity"/>
    <property type="evidence" value="ECO:0007669"/>
    <property type="project" value="UniProtKB-KW"/>
</dbReference>
<name>A0ABW2CWL3_9ACTN</name>
<organism evidence="8 9">
    <name type="scientific">Actinomadura yumaensis</name>
    <dbReference type="NCBI Taxonomy" id="111807"/>
    <lineage>
        <taxon>Bacteria</taxon>
        <taxon>Bacillati</taxon>
        <taxon>Actinomycetota</taxon>
        <taxon>Actinomycetes</taxon>
        <taxon>Streptosporangiales</taxon>
        <taxon>Thermomonosporaceae</taxon>
        <taxon>Actinomadura</taxon>
    </lineage>
</organism>
<dbReference type="SUPFAM" id="SSF47203">
    <property type="entry name" value="Acyl-CoA dehydrogenase C-terminal domain-like"/>
    <property type="match status" value="1"/>
</dbReference>
<gene>
    <name evidence="8" type="ORF">ACFQKB_37360</name>
</gene>
<dbReference type="Pfam" id="PF02771">
    <property type="entry name" value="Acyl-CoA_dh_N"/>
    <property type="match status" value="1"/>
</dbReference>
<keyword evidence="5 8" id="KW-0560">Oxidoreductase</keyword>
<proteinExistence type="inferred from homology"/>
<comment type="cofactor">
    <cofactor evidence="1">
        <name>FAD</name>
        <dbReference type="ChEBI" id="CHEBI:57692"/>
    </cofactor>
</comment>
<evidence type="ECO:0000256" key="4">
    <source>
        <dbReference type="ARBA" id="ARBA00022827"/>
    </source>
</evidence>
<dbReference type="InterPro" id="IPR009100">
    <property type="entry name" value="AcylCoA_DH/oxidase_NM_dom_sf"/>
</dbReference>
<dbReference type="EMBL" id="JBHSXS010000038">
    <property type="protein sequence ID" value="MFC6885478.1"/>
    <property type="molecule type" value="Genomic_DNA"/>
</dbReference>
<dbReference type="PANTHER" id="PTHR43884">
    <property type="entry name" value="ACYL-COA DEHYDROGENASE"/>
    <property type="match status" value="1"/>
</dbReference>
<comment type="caution">
    <text evidence="8">The sequence shown here is derived from an EMBL/GenBank/DDBJ whole genome shotgun (WGS) entry which is preliminary data.</text>
</comment>
<comment type="similarity">
    <text evidence="2">Belongs to the acyl-CoA dehydrogenase family.</text>
</comment>
<dbReference type="SUPFAM" id="SSF56645">
    <property type="entry name" value="Acyl-CoA dehydrogenase NM domain-like"/>
    <property type="match status" value="1"/>
</dbReference>
<reference evidence="9" key="1">
    <citation type="journal article" date="2019" name="Int. J. Syst. Evol. Microbiol.">
        <title>The Global Catalogue of Microorganisms (GCM) 10K type strain sequencing project: providing services to taxonomists for standard genome sequencing and annotation.</title>
        <authorList>
            <consortium name="The Broad Institute Genomics Platform"/>
            <consortium name="The Broad Institute Genome Sequencing Center for Infectious Disease"/>
            <person name="Wu L."/>
            <person name="Ma J."/>
        </authorList>
    </citation>
    <scope>NUCLEOTIDE SEQUENCE [LARGE SCALE GENOMIC DNA]</scope>
    <source>
        <strain evidence="9">JCM 3369</strain>
    </source>
</reference>
<evidence type="ECO:0000313" key="8">
    <source>
        <dbReference type="EMBL" id="MFC6885478.1"/>
    </source>
</evidence>
<evidence type="ECO:0000256" key="2">
    <source>
        <dbReference type="ARBA" id="ARBA00009347"/>
    </source>
</evidence>
<feature type="domain" description="Acyl-CoA dehydrogenase/oxidase C-terminal" evidence="6">
    <location>
        <begin position="237"/>
        <end position="381"/>
    </location>
</feature>
<dbReference type="Pfam" id="PF00441">
    <property type="entry name" value="Acyl-CoA_dh_1"/>
    <property type="match status" value="1"/>
</dbReference>
<dbReference type="InterPro" id="IPR009075">
    <property type="entry name" value="AcylCo_DH/oxidase_C"/>
</dbReference>
<dbReference type="RefSeq" id="WP_241684194.1">
    <property type="nucleotide sequence ID" value="NZ_JBHSXS010000038.1"/>
</dbReference>
<evidence type="ECO:0000313" key="9">
    <source>
        <dbReference type="Proteomes" id="UP001596380"/>
    </source>
</evidence>
<evidence type="ECO:0000259" key="7">
    <source>
        <dbReference type="Pfam" id="PF02771"/>
    </source>
</evidence>
<feature type="domain" description="Acyl-CoA dehydrogenase/oxidase N-terminal" evidence="7">
    <location>
        <begin position="8"/>
        <end position="95"/>
    </location>
</feature>
<evidence type="ECO:0000256" key="3">
    <source>
        <dbReference type="ARBA" id="ARBA00022630"/>
    </source>
</evidence>
<protein>
    <submittedName>
        <fullName evidence="8">Acyl-CoA dehydrogenase family protein</fullName>
        <ecNumber evidence="8">1.-.-.-</ecNumber>
    </submittedName>
</protein>
<sequence>MNLAVTGERAALREALRDLLAASSPPPAVLAAMETPDGTDPDLWASLTVKLGLPGLLVPEEHGGAGLGMPELAVVQEELGRVLPCVPSFSTAVLAPLLLLETARPEAHGTYAHGTYAHGPAGERLAAIAAGETITAVALGDDPSRWGGGYGDVTASASGSLTGWASYVLDGHIADAVLVTARGPDGRTAVYEADAARAERTTLPALDLTRPMARLEFRGTPGRPVAAGAAAGLARALDLALVALGAEQVGGAQRCLDLSVEHARTREQYGRPIGSFQAVKHLCADMLRAVEPARSAVRYAAAAAAAAAEPGGADEVPELAALVKAHCPEVYFAAACEAIQIHGALGFSWEHELHLHYKRAKSGQLLFGETGRHLDALAARAGFGEDER</sequence>
<dbReference type="InterPro" id="IPR036250">
    <property type="entry name" value="AcylCo_DH-like_C"/>
</dbReference>
<evidence type="ECO:0000256" key="1">
    <source>
        <dbReference type="ARBA" id="ARBA00001974"/>
    </source>
</evidence>
<dbReference type="InterPro" id="IPR013786">
    <property type="entry name" value="AcylCoA_DH/ox_N"/>
</dbReference>
<dbReference type="Gene3D" id="1.20.140.10">
    <property type="entry name" value="Butyryl-CoA Dehydrogenase, subunit A, domain 3"/>
    <property type="match status" value="1"/>
</dbReference>